<dbReference type="PANTHER" id="PTHR30560:SF3">
    <property type="entry name" value="TRIGGER FACTOR-LIKE PROTEIN TIG, CHLOROPLASTIC"/>
    <property type="match status" value="1"/>
</dbReference>
<dbReference type="PIRSF" id="PIRSF003095">
    <property type="entry name" value="Trigger_factor"/>
    <property type="match status" value="1"/>
</dbReference>
<feature type="region of interest" description="Disordered" evidence="10">
    <location>
        <begin position="423"/>
        <end position="447"/>
    </location>
</feature>
<dbReference type="PATRIC" id="fig|1286635.3.peg.3220"/>
<evidence type="ECO:0000259" key="13">
    <source>
        <dbReference type="Pfam" id="PF05698"/>
    </source>
</evidence>
<evidence type="ECO:0000256" key="2">
    <source>
        <dbReference type="ARBA" id="ARBA00005464"/>
    </source>
</evidence>
<feature type="domain" description="Trigger factor C-terminal" evidence="13">
    <location>
        <begin position="264"/>
        <end position="422"/>
    </location>
</feature>
<dbReference type="GO" id="GO:0043022">
    <property type="term" value="F:ribosome binding"/>
    <property type="evidence" value="ECO:0007669"/>
    <property type="project" value="TreeGrafter"/>
</dbReference>
<evidence type="ECO:0000259" key="11">
    <source>
        <dbReference type="Pfam" id="PF00254"/>
    </source>
</evidence>
<evidence type="ECO:0000256" key="8">
    <source>
        <dbReference type="ARBA" id="ARBA00029986"/>
    </source>
</evidence>
<feature type="compositionally biased region" description="Polar residues" evidence="10">
    <location>
        <begin position="436"/>
        <end position="447"/>
    </location>
</feature>
<dbReference type="AlphaFoldDB" id="S0FZE4"/>
<evidence type="ECO:0000256" key="1">
    <source>
        <dbReference type="ARBA" id="ARBA00000971"/>
    </source>
</evidence>
<comment type="function">
    <text evidence="9">Involved in protein export. Acts as a chaperone by maintaining the newly synthesized protein in an open conformation. Functions as a peptidyl-prolyl cis-trans isomerase.</text>
</comment>
<dbReference type="SUPFAM" id="SSF102735">
    <property type="entry name" value="Trigger factor ribosome-binding domain"/>
    <property type="match status" value="1"/>
</dbReference>
<name>S0FZE4_9BACT</name>
<keyword evidence="9" id="KW-0132">Cell division</keyword>
<dbReference type="Proteomes" id="UP000014216">
    <property type="component" value="Unassembled WGS sequence"/>
</dbReference>
<proteinExistence type="inferred from homology"/>
<comment type="caution">
    <text evidence="14">The sequence shown here is derived from an EMBL/GenBank/DDBJ whole genome shotgun (WGS) entry which is preliminary data.</text>
</comment>
<comment type="similarity">
    <text evidence="2 9">Belongs to the FKBP-type PPIase family. Tig subfamily.</text>
</comment>
<protein>
    <recommendedName>
        <fullName evidence="4 9">Trigger factor</fullName>
        <shortName evidence="9">TF</shortName>
        <ecNumber evidence="3 9">5.2.1.8</ecNumber>
    </recommendedName>
    <alternativeName>
        <fullName evidence="8 9">PPIase</fullName>
    </alternativeName>
</protein>
<evidence type="ECO:0000256" key="5">
    <source>
        <dbReference type="ARBA" id="ARBA00023110"/>
    </source>
</evidence>
<dbReference type="InterPro" id="IPR037041">
    <property type="entry name" value="Trigger_fac_C_sf"/>
</dbReference>
<dbReference type="GO" id="GO:0005737">
    <property type="term" value="C:cytoplasm"/>
    <property type="evidence" value="ECO:0007669"/>
    <property type="project" value="UniProtKB-SubCell"/>
</dbReference>
<dbReference type="InterPro" id="IPR005215">
    <property type="entry name" value="Trig_fac"/>
</dbReference>
<accession>S0FZE4</accession>
<dbReference type="GO" id="GO:0043335">
    <property type="term" value="P:protein unfolding"/>
    <property type="evidence" value="ECO:0007669"/>
    <property type="project" value="TreeGrafter"/>
</dbReference>
<dbReference type="InterPro" id="IPR008881">
    <property type="entry name" value="Trigger_fac_ribosome-bd_bac"/>
</dbReference>
<evidence type="ECO:0000313" key="15">
    <source>
        <dbReference type="Proteomes" id="UP000014216"/>
    </source>
</evidence>
<dbReference type="Pfam" id="PF05697">
    <property type="entry name" value="Trigger_N"/>
    <property type="match status" value="1"/>
</dbReference>
<dbReference type="Gene3D" id="1.10.3120.10">
    <property type="entry name" value="Trigger factor, C-terminal domain"/>
    <property type="match status" value="1"/>
</dbReference>
<evidence type="ECO:0000256" key="4">
    <source>
        <dbReference type="ARBA" id="ARBA00016902"/>
    </source>
</evidence>
<organism evidence="14 15">
    <name type="scientific">Desulfotignum phosphitoxidans DSM 13687</name>
    <dbReference type="NCBI Taxonomy" id="1286635"/>
    <lineage>
        <taxon>Bacteria</taxon>
        <taxon>Pseudomonadati</taxon>
        <taxon>Thermodesulfobacteriota</taxon>
        <taxon>Desulfobacteria</taxon>
        <taxon>Desulfobacterales</taxon>
        <taxon>Desulfobacteraceae</taxon>
        <taxon>Desulfotignum</taxon>
    </lineage>
</organism>
<dbReference type="GO" id="GO:0051083">
    <property type="term" value="P:'de novo' cotranslational protein folding"/>
    <property type="evidence" value="ECO:0007669"/>
    <property type="project" value="TreeGrafter"/>
</dbReference>
<gene>
    <name evidence="9 14" type="primary">tig</name>
    <name evidence="14" type="ORF">Dpo_7c00500</name>
</gene>
<dbReference type="GO" id="GO:0015031">
    <property type="term" value="P:protein transport"/>
    <property type="evidence" value="ECO:0007669"/>
    <property type="project" value="UniProtKB-UniRule"/>
</dbReference>
<keyword evidence="9" id="KW-0963">Cytoplasm</keyword>
<dbReference type="SUPFAM" id="SSF54534">
    <property type="entry name" value="FKBP-like"/>
    <property type="match status" value="1"/>
</dbReference>
<evidence type="ECO:0000256" key="6">
    <source>
        <dbReference type="ARBA" id="ARBA00023186"/>
    </source>
</evidence>
<dbReference type="InterPro" id="IPR036611">
    <property type="entry name" value="Trigger_fac_ribosome-bd_sf"/>
</dbReference>
<dbReference type="GO" id="GO:0003755">
    <property type="term" value="F:peptidyl-prolyl cis-trans isomerase activity"/>
    <property type="evidence" value="ECO:0007669"/>
    <property type="project" value="UniProtKB-UniRule"/>
</dbReference>
<dbReference type="InterPro" id="IPR001179">
    <property type="entry name" value="PPIase_FKBP_dom"/>
</dbReference>
<dbReference type="Pfam" id="PF05698">
    <property type="entry name" value="Trigger_C"/>
    <property type="match status" value="1"/>
</dbReference>
<dbReference type="SUPFAM" id="SSF109998">
    <property type="entry name" value="Triger factor/SurA peptide-binding domain-like"/>
    <property type="match status" value="1"/>
</dbReference>
<dbReference type="GO" id="GO:0044183">
    <property type="term" value="F:protein folding chaperone"/>
    <property type="evidence" value="ECO:0007669"/>
    <property type="project" value="TreeGrafter"/>
</dbReference>
<dbReference type="InterPro" id="IPR008880">
    <property type="entry name" value="Trigger_fac_C"/>
</dbReference>
<feature type="domain" description="PPIase FKBP-type" evidence="11">
    <location>
        <begin position="158"/>
        <end position="241"/>
    </location>
</feature>
<keyword evidence="5 9" id="KW-0697">Rotamase</keyword>
<dbReference type="HAMAP" id="MF_00303">
    <property type="entry name" value="Trigger_factor_Tig"/>
    <property type="match status" value="1"/>
</dbReference>
<dbReference type="EC" id="5.2.1.8" evidence="3 9"/>
<evidence type="ECO:0000256" key="3">
    <source>
        <dbReference type="ARBA" id="ARBA00013194"/>
    </source>
</evidence>
<dbReference type="RefSeq" id="WP_006967026.1">
    <property type="nucleotide sequence ID" value="NZ_APJX01000007.1"/>
</dbReference>
<dbReference type="InterPro" id="IPR046357">
    <property type="entry name" value="PPIase_dom_sf"/>
</dbReference>
<keyword evidence="9" id="KW-0131">Cell cycle</keyword>
<dbReference type="Gene3D" id="3.10.50.40">
    <property type="match status" value="1"/>
</dbReference>
<reference evidence="14 15" key="1">
    <citation type="journal article" date="2013" name="Genome Announc.">
        <title>Draft Genome Sequence of Desulfotignum phosphitoxidans DSM 13687 Strain FiPS-3.</title>
        <authorList>
            <person name="Poehlein A."/>
            <person name="Daniel R."/>
            <person name="Simeonova D.D."/>
        </authorList>
    </citation>
    <scope>NUCLEOTIDE SEQUENCE [LARGE SCALE GENOMIC DNA]</scope>
    <source>
        <strain evidence="14 15">DSM 13687</strain>
    </source>
</reference>
<dbReference type="OrthoDB" id="9767721at2"/>
<dbReference type="InterPro" id="IPR027304">
    <property type="entry name" value="Trigger_fact/SurA_dom_sf"/>
</dbReference>
<dbReference type="Gene3D" id="3.30.70.1050">
    <property type="entry name" value="Trigger factor ribosome-binding domain"/>
    <property type="match status" value="1"/>
</dbReference>
<keyword evidence="6 9" id="KW-0143">Chaperone</keyword>
<dbReference type="Pfam" id="PF00254">
    <property type="entry name" value="FKBP_C"/>
    <property type="match status" value="1"/>
</dbReference>
<evidence type="ECO:0000259" key="12">
    <source>
        <dbReference type="Pfam" id="PF05697"/>
    </source>
</evidence>
<evidence type="ECO:0000256" key="10">
    <source>
        <dbReference type="SAM" id="MobiDB-lite"/>
    </source>
</evidence>
<evidence type="ECO:0000313" key="14">
    <source>
        <dbReference type="EMBL" id="EMS78579.1"/>
    </source>
</evidence>
<evidence type="ECO:0000256" key="7">
    <source>
        <dbReference type="ARBA" id="ARBA00023235"/>
    </source>
</evidence>
<dbReference type="PANTHER" id="PTHR30560">
    <property type="entry name" value="TRIGGER FACTOR CHAPERONE AND PEPTIDYL-PROLYL CIS/TRANS ISOMERASE"/>
    <property type="match status" value="1"/>
</dbReference>
<dbReference type="EMBL" id="APJX01000007">
    <property type="protein sequence ID" value="EMS78579.1"/>
    <property type="molecule type" value="Genomic_DNA"/>
</dbReference>
<keyword evidence="7 9" id="KW-0413">Isomerase</keyword>
<comment type="catalytic activity">
    <reaction evidence="1 9">
        <text>[protein]-peptidylproline (omega=180) = [protein]-peptidylproline (omega=0)</text>
        <dbReference type="Rhea" id="RHEA:16237"/>
        <dbReference type="Rhea" id="RHEA-COMP:10747"/>
        <dbReference type="Rhea" id="RHEA-COMP:10748"/>
        <dbReference type="ChEBI" id="CHEBI:83833"/>
        <dbReference type="ChEBI" id="CHEBI:83834"/>
        <dbReference type="EC" id="5.2.1.8"/>
    </reaction>
</comment>
<comment type="domain">
    <text evidence="9">Consists of 3 domains; the N-terminus binds the ribosome, the middle domain has PPIase activity, while the C-terminus has intrinsic chaperone activity on its own.</text>
</comment>
<evidence type="ECO:0000256" key="9">
    <source>
        <dbReference type="HAMAP-Rule" id="MF_00303"/>
    </source>
</evidence>
<dbReference type="GO" id="GO:0051301">
    <property type="term" value="P:cell division"/>
    <property type="evidence" value="ECO:0007669"/>
    <property type="project" value="UniProtKB-KW"/>
</dbReference>
<dbReference type="NCBIfam" id="TIGR00115">
    <property type="entry name" value="tig"/>
    <property type="match status" value="1"/>
</dbReference>
<comment type="subcellular location">
    <subcellularLocation>
        <location evidence="9">Cytoplasm</location>
    </subcellularLocation>
    <text evidence="9">About half TF is bound to the ribosome near the polypeptide exit tunnel while the other half is free in the cytoplasm.</text>
</comment>
<feature type="domain" description="Trigger factor ribosome-binding bacterial" evidence="12">
    <location>
        <begin position="1"/>
        <end position="143"/>
    </location>
</feature>
<sequence length="447" mass="51256">MQVKIEDKSAVKKVLSFEIPKEKVAKELDKAYNELKKKADIKGFRKGKIPRKVLENRFSKDVHADVAPRLIQDSFVEAIQEHNLNIVGGPQLDPPELNPDSDYVFDITVEVKPELPEIDYKDMALEKNRYAVSDAEIDAQIHMIQKTMAKKQKVSESRAVKASDFVLIDYQGFLNDEPFEPTPKIENFLYKIGQNSLPEAFAEKLTGCVPVQDIEVEVAYPEDHPDENLKGKTILYKVTLKEIQEEILPEINDDLVKGLGKFETLEQVKDSIRENLEKGNAQRVKHELSEQIFQHLLEKYEFEVPEAMVEGELNGIISETEQAYSANNTSLEEHGLSREKLSEQYRDVAEKQARRHLILDKIITQEKLDLTEEEMDKSLEEMARGMNATVDAIKNFFNMDPKQMEYYKHTQLEKKAIDLIIETSQVTEKDPETDVQETSVSDPETDA</sequence>
<keyword evidence="15" id="KW-1185">Reference proteome</keyword>